<evidence type="ECO:0000259" key="1">
    <source>
        <dbReference type="Pfam" id="PF22888"/>
    </source>
</evidence>
<dbReference type="Pfam" id="PF22888">
    <property type="entry name" value="FIMAH"/>
    <property type="match status" value="1"/>
</dbReference>
<dbReference type="AlphaFoldDB" id="A0A538SNY9"/>
<dbReference type="Proteomes" id="UP000320184">
    <property type="component" value="Unassembled WGS sequence"/>
</dbReference>
<proteinExistence type="predicted"/>
<comment type="caution">
    <text evidence="2">The sequence shown here is derived from an EMBL/GenBank/DDBJ whole genome shotgun (WGS) entry which is preliminary data.</text>
</comment>
<dbReference type="InterPro" id="IPR054470">
    <property type="entry name" value="FIMAH_dom"/>
</dbReference>
<reference evidence="2 3" key="1">
    <citation type="journal article" date="2019" name="Nat. Microbiol.">
        <title>Mediterranean grassland soil C-N compound turnover is dependent on rainfall and depth, and is mediated by genomically divergent microorganisms.</title>
        <authorList>
            <person name="Diamond S."/>
            <person name="Andeer P.F."/>
            <person name="Li Z."/>
            <person name="Crits-Christoph A."/>
            <person name="Burstein D."/>
            <person name="Anantharaman K."/>
            <person name="Lane K.R."/>
            <person name="Thomas B.C."/>
            <person name="Pan C."/>
            <person name="Northen T.R."/>
            <person name="Banfield J.F."/>
        </authorList>
    </citation>
    <scope>NUCLEOTIDE SEQUENCE [LARGE SCALE GENOMIC DNA]</scope>
    <source>
        <strain evidence="2">WS_3</strain>
    </source>
</reference>
<organism evidence="2 3">
    <name type="scientific">Eiseniibacteriota bacterium</name>
    <dbReference type="NCBI Taxonomy" id="2212470"/>
    <lineage>
        <taxon>Bacteria</taxon>
        <taxon>Candidatus Eiseniibacteriota</taxon>
    </lineage>
</organism>
<accession>A0A538SNY9</accession>
<protein>
    <recommendedName>
        <fullName evidence="1">FIMAH domain-containing protein</fullName>
    </recommendedName>
</protein>
<feature type="domain" description="FIMAH" evidence="1">
    <location>
        <begin position="235"/>
        <end position="293"/>
    </location>
</feature>
<dbReference type="EMBL" id="VBOT01000023">
    <property type="protein sequence ID" value="TMQ53092.1"/>
    <property type="molecule type" value="Genomic_DNA"/>
</dbReference>
<name>A0A538SNY9_UNCEI</name>
<gene>
    <name evidence="2" type="ORF">E6K73_01810</name>
</gene>
<evidence type="ECO:0000313" key="2">
    <source>
        <dbReference type="EMBL" id="TMQ53092.1"/>
    </source>
</evidence>
<evidence type="ECO:0000313" key="3">
    <source>
        <dbReference type="Proteomes" id="UP000320184"/>
    </source>
</evidence>
<sequence>MSTTTKVATLLTLWLSGSLRLVGQVPSPLARVDQRLDGVADSGTYLVYWYRINNASESRGGAAYFSLDVSAPRGTGFPTLPATGRFMHGAGFRGVDLAQFQDHVPVGPISPTNWESVLTKQATLDWYGGRGGASGEYDNIPPGDSLGGFGLRSPYLPGIRQSWARPTFLSCCAKPRAATATSEAEYPDPSEFKISGRTVGPTVRPEAMTLGLVRADLAQVCGALRWIPDGAMCGPLQATLARAAAAAQRGDRSAATDALRAFVDALDAQHGPGKPVNDNAYWLLKVNAKYLLAHM</sequence>